<name>K2H0J2_9BACT</name>
<organism evidence="3">
    <name type="scientific">uncultured bacterium</name>
    <name type="common">gcode 4</name>
    <dbReference type="NCBI Taxonomy" id="1234023"/>
    <lineage>
        <taxon>Bacteria</taxon>
        <taxon>environmental samples</taxon>
    </lineage>
</organism>
<dbReference type="Gene3D" id="3.40.50.300">
    <property type="entry name" value="P-loop containing nucleotide triphosphate hydrolases"/>
    <property type="match status" value="1"/>
</dbReference>
<evidence type="ECO:0000259" key="2">
    <source>
        <dbReference type="Pfam" id="PF26449"/>
    </source>
</evidence>
<sequence length="978" mass="116767">MLEHLIPKTHAIIAWTTGKPIKKIVETWSWSSADFSLPVWVTDVFSNIWNIIIWIILFWLVWKFIGFMYEILTAKNLVYLKITLPRADSKLDKEKETKKDFKEKTGIMSIFYKAIHKIGDRGPIETILNFIFNYAKISLEMVFKEWQVHFYIVIYKEFVTMLTQQITSNYPDAEVKIVDQKDYIDIKPSWYSLKAMSSGKRSSDIFPIKTYKYFEDDPLSSFTNAFWSLKKDDIAVYQIVVKPLWQSWSRKAKKAANQVAKGQYKRGNKAGLWIDILQTIFAPIYWVLKRFVENQPVEWSNAPWASSWDSYKIFNQAEQESHKAVWESAWQPWFESSIRFLVASKTAATAKEWLDNLLTTTSIFTDEYNNKLDDPRFLEEMFSFILTPLRYIGFKNKLVWLMQSKSVFSVDELSTLYHFPDINYNKSPVIKWLEYKMISPPSNLKFPKIPTILSDYKRDELGHVFTKDGSLLKVDGNKNLVRDDFKNLTLLDGTIVEVWKEWENKWKPIDDGKTPIQEDKQRQIGWFPIFKDWILMGWNEYRNSKLPIYFMRKDRWRHHYIIWKSWGWKSVLIWYLARQDLWNWDWLCVIDPHWDLVEDVISFTPKERAKDVIIFDPSDYERPMWLNMLEVISTDPNLRAIEKDRAALDATSIFIKIFNEEVFWPRIQHYFRNGCLTLMDDEDEGWTLIDVPRLFVDDAFCKYKVSKVKNPVVKAFWDHEYANTWDREKQEMIPYFSSKFGPFITNTTIRNIIGQPKSAFNLRRVMDDQKVLMVNLSKGLIWDLNAQLLWLIFVSKINMAAMSRADMPEDERKDFYLYVDEFQNFATDTFWEILSEARKYHLALIMAHQFIAQIWWAKWKSDKPSIKDAVFWNAWTIMSFKVGAEDAEYLEKEYAPLLSQQDIIWIANFTTYCKLNIDNATTRPFDMKTFWDNTYKNKEVTKIIKEYSRKMYGRKKEYVDMEIEARLWIVRNENWTIN</sequence>
<dbReference type="Pfam" id="PF02534">
    <property type="entry name" value="T4SS-DNA_transf"/>
    <property type="match status" value="1"/>
</dbReference>
<dbReference type="EMBL" id="AMFJ01000190">
    <property type="protein sequence ID" value="EKE29315.1"/>
    <property type="molecule type" value="Genomic_DNA"/>
</dbReference>
<evidence type="ECO:0000313" key="3">
    <source>
        <dbReference type="EMBL" id="EKE29315.1"/>
    </source>
</evidence>
<dbReference type="InterPro" id="IPR058441">
    <property type="entry name" value="DUF8128"/>
</dbReference>
<proteinExistence type="predicted"/>
<dbReference type="InterPro" id="IPR003688">
    <property type="entry name" value="TraG/VirD4"/>
</dbReference>
<dbReference type="SUPFAM" id="SSF52540">
    <property type="entry name" value="P-loop containing nucleoside triphosphate hydrolases"/>
    <property type="match status" value="1"/>
</dbReference>
<keyword evidence="1" id="KW-1133">Transmembrane helix</keyword>
<evidence type="ECO:0000256" key="1">
    <source>
        <dbReference type="SAM" id="Phobius"/>
    </source>
</evidence>
<feature type="domain" description="DUF8128" evidence="2">
    <location>
        <begin position="135"/>
        <end position="373"/>
    </location>
</feature>
<gene>
    <name evidence="3" type="ORF">ACD_2C00190G0003</name>
</gene>
<reference evidence="3" key="1">
    <citation type="journal article" date="2012" name="Science">
        <title>Fermentation, hydrogen, and sulfur metabolism in multiple uncultivated bacterial phyla.</title>
        <authorList>
            <person name="Wrighton K.C."/>
            <person name="Thomas B.C."/>
            <person name="Sharon I."/>
            <person name="Miller C.S."/>
            <person name="Castelle C.J."/>
            <person name="VerBerkmoes N.C."/>
            <person name="Wilkins M.J."/>
            <person name="Hettich R.L."/>
            <person name="Lipton M.S."/>
            <person name="Williams K.H."/>
            <person name="Long P.E."/>
            <person name="Banfield J.F."/>
        </authorList>
    </citation>
    <scope>NUCLEOTIDE SEQUENCE [LARGE SCALE GENOMIC DNA]</scope>
</reference>
<feature type="transmembrane region" description="Helical" evidence="1">
    <location>
        <begin position="48"/>
        <end position="72"/>
    </location>
</feature>
<protein>
    <recommendedName>
        <fullName evidence="2">DUF8128 domain-containing protein</fullName>
    </recommendedName>
</protein>
<accession>K2H0J2</accession>
<dbReference type="InterPro" id="IPR027417">
    <property type="entry name" value="P-loop_NTPase"/>
</dbReference>
<keyword evidence="1" id="KW-0472">Membrane</keyword>
<dbReference type="GO" id="GO:0016020">
    <property type="term" value="C:membrane"/>
    <property type="evidence" value="ECO:0007669"/>
    <property type="project" value="InterPro"/>
</dbReference>
<dbReference type="AlphaFoldDB" id="K2H0J2"/>
<dbReference type="Pfam" id="PF26449">
    <property type="entry name" value="DUF8128"/>
    <property type="match status" value="1"/>
</dbReference>
<keyword evidence="1" id="KW-0812">Transmembrane</keyword>
<comment type="caution">
    <text evidence="3">The sequence shown here is derived from an EMBL/GenBank/DDBJ whole genome shotgun (WGS) entry which is preliminary data.</text>
</comment>